<protein>
    <submittedName>
        <fullName evidence="3">Uncharacterized protein</fullName>
    </submittedName>
</protein>
<accession>A0A1P8WIS5</accession>
<keyword evidence="1" id="KW-0175">Coiled coil</keyword>
<gene>
    <name evidence="3" type="ORF">Fuma_03565</name>
</gene>
<keyword evidence="4" id="KW-1185">Reference proteome</keyword>
<dbReference type="RefSeq" id="WP_077025327.1">
    <property type="nucleotide sequence ID" value="NZ_CP017641.1"/>
</dbReference>
<feature type="coiled-coil region" evidence="1">
    <location>
        <begin position="50"/>
        <end position="77"/>
    </location>
</feature>
<dbReference type="KEGG" id="fmr:Fuma_03565"/>
<evidence type="ECO:0000313" key="3">
    <source>
        <dbReference type="EMBL" id="APZ93947.1"/>
    </source>
</evidence>
<reference evidence="3 4" key="1">
    <citation type="journal article" date="2016" name="Front. Microbiol.">
        <title>Fuerstia marisgermanicae gen. nov., sp. nov., an Unusual Member of the Phylum Planctomycetes from the German Wadden Sea.</title>
        <authorList>
            <person name="Kohn T."/>
            <person name="Heuer A."/>
            <person name="Jogler M."/>
            <person name="Vollmers J."/>
            <person name="Boedeker C."/>
            <person name="Bunk B."/>
            <person name="Rast P."/>
            <person name="Borchert D."/>
            <person name="Glockner I."/>
            <person name="Freese H.M."/>
            <person name="Klenk H.P."/>
            <person name="Overmann J."/>
            <person name="Kaster A.K."/>
            <person name="Rohde M."/>
            <person name="Wiegand S."/>
            <person name="Jogler C."/>
        </authorList>
    </citation>
    <scope>NUCLEOTIDE SEQUENCE [LARGE SCALE GENOMIC DNA]</scope>
    <source>
        <strain evidence="3 4">NH11</strain>
    </source>
</reference>
<dbReference type="EMBL" id="CP017641">
    <property type="protein sequence ID" value="APZ93947.1"/>
    <property type="molecule type" value="Genomic_DNA"/>
</dbReference>
<organism evidence="3 4">
    <name type="scientific">Fuerstiella marisgermanici</name>
    <dbReference type="NCBI Taxonomy" id="1891926"/>
    <lineage>
        <taxon>Bacteria</taxon>
        <taxon>Pseudomonadati</taxon>
        <taxon>Planctomycetota</taxon>
        <taxon>Planctomycetia</taxon>
        <taxon>Planctomycetales</taxon>
        <taxon>Planctomycetaceae</taxon>
        <taxon>Fuerstiella</taxon>
    </lineage>
</organism>
<proteinExistence type="predicted"/>
<evidence type="ECO:0000256" key="1">
    <source>
        <dbReference type="SAM" id="Coils"/>
    </source>
</evidence>
<dbReference type="AlphaFoldDB" id="A0A1P8WIS5"/>
<name>A0A1P8WIS5_9PLAN</name>
<feature type="region of interest" description="Disordered" evidence="2">
    <location>
        <begin position="1"/>
        <end position="40"/>
    </location>
</feature>
<evidence type="ECO:0000256" key="2">
    <source>
        <dbReference type="SAM" id="MobiDB-lite"/>
    </source>
</evidence>
<evidence type="ECO:0000313" key="4">
    <source>
        <dbReference type="Proteomes" id="UP000187735"/>
    </source>
</evidence>
<sequence length="77" mass="8998">MDRERIERQVKLAEQKRAAREKQLDADKVPADKRKTDPKWRSLDADVRTLKRRINAVKEVEEREAAAEERKEAAAAE</sequence>
<dbReference type="Proteomes" id="UP000187735">
    <property type="component" value="Chromosome"/>
</dbReference>